<evidence type="ECO:0000259" key="5">
    <source>
        <dbReference type="PROSITE" id="PS51005"/>
    </source>
</evidence>
<keyword evidence="2" id="KW-0238">DNA-binding</keyword>
<dbReference type="GO" id="GO:0006355">
    <property type="term" value="P:regulation of DNA-templated transcription"/>
    <property type="evidence" value="ECO:0007669"/>
    <property type="project" value="InterPro"/>
</dbReference>
<dbReference type="PROSITE" id="PS51005">
    <property type="entry name" value="NAC"/>
    <property type="match status" value="1"/>
</dbReference>
<evidence type="ECO:0000256" key="4">
    <source>
        <dbReference type="ARBA" id="ARBA00023242"/>
    </source>
</evidence>
<accession>A0A811PT73</accession>
<dbReference type="GO" id="GO:0003677">
    <property type="term" value="F:DNA binding"/>
    <property type="evidence" value="ECO:0007669"/>
    <property type="project" value="UniProtKB-KW"/>
</dbReference>
<keyword evidence="7" id="KW-1185">Reference proteome</keyword>
<dbReference type="AlphaFoldDB" id="A0A811PT73"/>
<proteinExistence type="predicted"/>
<evidence type="ECO:0000256" key="1">
    <source>
        <dbReference type="ARBA" id="ARBA00023015"/>
    </source>
</evidence>
<keyword evidence="1" id="KW-0805">Transcription regulation</keyword>
<dbReference type="InterPro" id="IPR036093">
    <property type="entry name" value="NAC_dom_sf"/>
</dbReference>
<dbReference type="Pfam" id="PF02365">
    <property type="entry name" value="NAM"/>
    <property type="match status" value="1"/>
</dbReference>
<dbReference type="OrthoDB" id="655572at2759"/>
<dbReference type="Gene3D" id="2.170.150.80">
    <property type="entry name" value="NAC domain"/>
    <property type="match status" value="1"/>
</dbReference>
<evidence type="ECO:0000313" key="7">
    <source>
        <dbReference type="Proteomes" id="UP000604825"/>
    </source>
</evidence>
<name>A0A811PT73_9POAL</name>
<reference evidence="6" key="1">
    <citation type="submission" date="2020-10" db="EMBL/GenBank/DDBJ databases">
        <authorList>
            <person name="Han B."/>
            <person name="Lu T."/>
            <person name="Zhao Q."/>
            <person name="Huang X."/>
            <person name="Zhao Y."/>
        </authorList>
    </citation>
    <scope>NUCLEOTIDE SEQUENCE</scope>
</reference>
<gene>
    <name evidence="6" type="ORF">NCGR_LOCUS34839</name>
</gene>
<keyword evidence="3" id="KW-0804">Transcription</keyword>
<comment type="caution">
    <text evidence="6">The sequence shown here is derived from an EMBL/GenBank/DDBJ whole genome shotgun (WGS) entry which is preliminary data.</text>
</comment>
<protein>
    <recommendedName>
        <fullName evidence="5">NAC domain-containing protein</fullName>
    </recommendedName>
</protein>
<keyword evidence="4" id="KW-0539">Nucleus</keyword>
<evidence type="ECO:0000256" key="3">
    <source>
        <dbReference type="ARBA" id="ARBA00023163"/>
    </source>
</evidence>
<dbReference type="Proteomes" id="UP000604825">
    <property type="component" value="Unassembled WGS sequence"/>
</dbReference>
<sequence length="596" mass="63865">MGTNGRRIAHRSSLRLASALSMLPRGHYARPWPLSDKASSNLCGWSSLRPRLFARLLVPLSSHVANTSSTISSHNEGTYRYASVYTRAPFLIPIHAEASSRRRSKSLPIHGGGDGADPIPTHLQVPAYEARAGQVLPPPARPWPGSIPRRHLRGRRGESTLPWDLFERHGVGSEDEAYFIVRASEAKKPGACQDRGCDGGVGIWKMQSSLEKCLRVRGKRIRVHVSNLNLHMGKGKDSGSVGWVMHEYTIAAPPCPSPVKICHIAFSGHGRKRMRVPDGQEVCQSSGHARVGATASALPCSGAMLDHCSSGVAYASGDEESSHLVLTDDDNFRQSPLLDSSDLQCFPSAASEQYPEFPLLDSSDLQCFPSAASEQYPEFPLLDSSDLQCFPSAASEQYPEFPLLDSCDLQCFPSAASEQYPELEAQVTMPVVRQLSAGELEFWSSIGVDVESNNSFDQEQSTEVQSWVAPNTDAMATGVQSSLVVPNNGAMATGVQSSYVVPSIGAMATGVQSSWVVPNKGAMATGVQSSWVVPNTGAMATGVQSSWVVPNTGAMAGDLDDFCRSLLAKVPTNCAVPDFGNMATRTLGGGCSLICK</sequence>
<dbReference type="SUPFAM" id="SSF101941">
    <property type="entry name" value="NAC domain"/>
    <property type="match status" value="1"/>
</dbReference>
<dbReference type="EMBL" id="CAJGYO010000008">
    <property type="protein sequence ID" value="CAD6251073.1"/>
    <property type="molecule type" value="Genomic_DNA"/>
</dbReference>
<feature type="domain" description="NAC" evidence="5">
    <location>
        <begin position="118"/>
        <end position="267"/>
    </location>
</feature>
<evidence type="ECO:0000256" key="2">
    <source>
        <dbReference type="ARBA" id="ARBA00023125"/>
    </source>
</evidence>
<organism evidence="6 7">
    <name type="scientific">Miscanthus lutarioriparius</name>
    <dbReference type="NCBI Taxonomy" id="422564"/>
    <lineage>
        <taxon>Eukaryota</taxon>
        <taxon>Viridiplantae</taxon>
        <taxon>Streptophyta</taxon>
        <taxon>Embryophyta</taxon>
        <taxon>Tracheophyta</taxon>
        <taxon>Spermatophyta</taxon>
        <taxon>Magnoliopsida</taxon>
        <taxon>Liliopsida</taxon>
        <taxon>Poales</taxon>
        <taxon>Poaceae</taxon>
        <taxon>PACMAD clade</taxon>
        <taxon>Panicoideae</taxon>
        <taxon>Andropogonodae</taxon>
        <taxon>Andropogoneae</taxon>
        <taxon>Saccharinae</taxon>
        <taxon>Miscanthus</taxon>
    </lineage>
</organism>
<dbReference type="InterPro" id="IPR003441">
    <property type="entry name" value="NAC-dom"/>
</dbReference>
<evidence type="ECO:0000313" key="6">
    <source>
        <dbReference type="EMBL" id="CAD6251073.1"/>
    </source>
</evidence>